<feature type="transmembrane region" description="Helical" evidence="1">
    <location>
        <begin position="21"/>
        <end position="46"/>
    </location>
</feature>
<keyword evidence="1" id="KW-1133">Transmembrane helix</keyword>
<keyword evidence="3" id="KW-1185">Reference proteome</keyword>
<protein>
    <submittedName>
        <fullName evidence="2">Putative integral membrane protein</fullName>
    </submittedName>
</protein>
<keyword evidence="1" id="KW-0472">Membrane</keyword>
<proteinExistence type="predicted"/>
<dbReference type="AlphaFoldDB" id="A0A7X0NGP3"/>
<evidence type="ECO:0000313" key="2">
    <source>
        <dbReference type="EMBL" id="MBB6543131.1"/>
    </source>
</evidence>
<name>A0A7X0NGP3_9GAMM</name>
<dbReference type="RefSeq" id="WP_184423930.1">
    <property type="nucleotide sequence ID" value="NZ_BAABLB010000028.1"/>
</dbReference>
<reference evidence="2 3" key="1">
    <citation type="submission" date="2020-08" db="EMBL/GenBank/DDBJ databases">
        <title>Genomic Encyclopedia of Type Strains, Phase IV (KMG-IV): sequencing the most valuable type-strain genomes for metagenomic binning, comparative biology and taxonomic classification.</title>
        <authorList>
            <person name="Goeker M."/>
        </authorList>
    </citation>
    <scope>NUCLEOTIDE SEQUENCE [LARGE SCALE GENOMIC DNA]</scope>
    <source>
        <strain evidence="2 3">DSM 26287</strain>
    </source>
</reference>
<dbReference type="EMBL" id="JACHHU010000010">
    <property type="protein sequence ID" value="MBB6543131.1"/>
    <property type="molecule type" value="Genomic_DNA"/>
</dbReference>
<gene>
    <name evidence="2" type="ORF">HNQ55_001638</name>
</gene>
<sequence>MMIYRTLGMLKKVSHKNKANMVFTLLSSTILLMLIMFVYNVIIANTHTTAKWVWLLLAEPLLVIVIIRLLFDN</sequence>
<evidence type="ECO:0000313" key="3">
    <source>
        <dbReference type="Proteomes" id="UP000537141"/>
    </source>
</evidence>
<evidence type="ECO:0000256" key="1">
    <source>
        <dbReference type="SAM" id="Phobius"/>
    </source>
</evidence>
<organism evidence="2 3">
    <name type="scientific">Thalassotalea piscium</name>
    <dbReference type="NCBI Taxonomy" id="1230533"/>
    <lineage>
        <taxon>Bacteria</taxon>
        <taxon>Pseudomonadati</taxon>
        <taxon>Pseudomonadota</taxon>
        <taxon>Gammaproteobacteria</taxon>
        <taxon>Alteromonadales</taxon>
        <taxon>Colwelliaceae</taxon>
        <taxon>Thalassotalea</taxon>
    </lineage>
</organism>
<comment type="caution">
    <text evidence="2">The sequence shown here is derived from an EMBL/GenBank/DDBJ whole genome shotgun (WGS) entry which is preliminary data.</text>
</comment>
<keyword evidence="1" id="KW-0812">Transmembrane</keyword>
<accession>A0A7X0NGP3</accession>
<feature type="transmembrane region" description="Helical" evidence="1">
    <location>
        <begin position="52"/>
        <end position="71"/>
    </location>
</feature>
<dbReference type="Proteomes" id="UP000537141">
    <property type="component" value="Unassembled WGS sequence"/>
</dbReference>